<evidence type="ECO:0000256" key="12">
    <source>
        <dbReference type="RuleBase" id="RU363002"/>
    </source>
</evidence>
<dbReference type="Proteomes" id="UP001623660">
    <property type="component" value="Unassembled WGS sequence"/>
</dbReference>
<evidence type="ECO:0000256" key="7">
    <source>
        <dbReference type="ARBA" id="ARBA00022827"/>
    </source>
</evidence>
<name>A0ABW8SPR0_9CLOT</name>
<dbReference type="EMBL" id="JBJHZX010000026">
    <property type="protein sequence ID" value="MFL0197153.1"/>
    <property type="molecule type" value="Genomic_DNA"/>
</dbReference>
<keyword evidence="12" id="KW-1003">Cell membrane</keyword>
<dbReference type="RefSeq" id="WP_406793258.1">
    <property type="nucleotide sequence ID" value="NZ_JBJHZX010000026.1"/>
</dbReference>
<keyword evidence="4 11" id="KW-0285">Flavoprotein</keyword>
<dbReference type="PANTHER" id="PTHR30040:SF2">
    <property type="entry name" value="FAD:PROTEIN FMN TRANSFERASE"/>
    <property type="match status" value="1"/>
</dbReference>
<dbReference type="PANTHER" id="PTHR30040">
    <property type="entry name" value="THIAMINE BIOSYNTHESIS LIPOPROTEIN APBE"/>
    <property type="match status" value="1"/>
</dbReference>
<evidence type="ECO:0000256" key="3">
    <source>
        <dbReference type="ARBA" id="ARBA00016337"/>
    </source>
</evidence>
<evidence type="ECO:0000256" key="10">
    <source>
        <dbReference type="ARBA" id="ARBA00048540"/>
    </source>
</evidence>
<comment type="subcellular location">
    <subcellularLocation>
        <location evidence="12">Cell inner membrane</location>
        <topology evidence="12">Lipid-anchor</topology>
        <orientation evidence="12">Periplasmic side</orientation>
    </subcellularLocation>
</comment>
<keyword evidence="7 11" id="KW-0274">FAD</keyword>
<comment type="cofactor">
    <cofactor evidence="1 12">
        <name>Mg(2+)</name>
        <dbReference type="ChEBI" id="CHEBI:18420"/>
    </cofactor>
</comment>
<evidence type="ECO:0000256" key="9">
    <source>
        <dbReference type="ARBA" id="ARBA00031306"/>
    </source>
</evidence>
<gene>
    <name evidence="13" type="ORF">ACJDU8_16540</name>
</gene>
<protein>
    <recommendedName>
        <fullName evidence="3 11">FAD:protein FMN transferase</fullName>
        <ecNumber evidence="2 11">2.7.1.180</ecNumber>
    </recommendedName>
    <alternativeName>
        <fullName evidence="9 11">Flavin transferase</fullName>
    </alternativeName>
</protein>
<keyword evidence="14" id="KW-1185">Reference proteome</keyword>
<evidence type="ECO:0000256" key="11">
    <source>
        <dbReference type="PIRNR" id="PIRNR006268"/>
    </source>
</evidence>
<keyword evidence="12" id="KW-0732">Signal</keyword>
<dbReference type="Pfam" id="PF02424">
    <property type="entry name" value="ApbE"/>
    <property type="match status" value="1"/>
</dbReference>
<comment type="caution">
    <text evidence="13">The sequence shown here is derived from an EMBL/GenBank/DDBJ whole genome shotgun (WGS) entry which is preliminary data.</text>
</comment>
<evidence type="ECO:0000256" key="6">
    <source>
        <dbReference type="ARBA" id="ARBA00022723"/>
    </source>
</evidence>
<comment type="similarity">
    <text evidence="11 12">Belongs to the ApbE family.</text>
</comment>
<dbReference type="PROSITE" id="PS51257">
    <property type="entry name" value="PROKAR_LIPOPROTEIN"/>
    <property type="match status" value="1"/>
</dbReference>
<sequence>MKLKKFISYFFMAAFCISFITSCSISANQQPATREMFALDTIINLKYYGKNADKALDESVNRISDIEKKMSIFLSTSEISQINANSGKKPVRISADTFYVVEKAYQQAKLSNGAFDPTVEPLTYLWGIGTPHQKIPSQSEIDKVKPLINYHDIIMDKNTLTVELRQRSQGLDFGGIAKGYSADELKKICRKYNINSALIDLGGNVYAVGNNPDGTAWKIGVQNPLADTGQYLGIVAATDKSLVSAGDYQRFFVQNGKTYGQIFDPSTGYPSANGIIGTTILSDYSIDGDALSNSLYVLGVDKGLKLIESLKGTDALCITSDKKIYLTPGMKKVFQLTDTSYKIAN</sequence>
<reference evidence="13 14" key="1">
    <citation type="submission" date="2024-11" db="EMBL/GenBank/DDBJ databases">
        <authorList>
            <person name="Heng Y.C."/>
            <person name="Lim A.C.H."/>
            <person name="Lee J.K.Y."/>
            <person name="Kittelmann S."/>
        </authorList>
    </citation>
    <scope>NUCLEOTIDE SEQUENCE [LARGE SCALE GENOMIC DNA]</scope>
    <source>
        <strain evidence="13 14">WILCCON 0269</strain>
    </source>
</reference>
<feature type="signal peptide" evidence="12">
    <location>
        <begin position="1"/>
        <end position="27"/>
    </location>
</feature>
<dbReference type="InterPro" id="IPR003374">
    <property type="entry name" value="ApbE-like_sf"/>
</dbReference>
<dbReference type="PIRSF" id="PIRSF006268">
    <property type="entry name" value="ApbE"/>
    <property type="match status" value="1"/>
</dbReference>
<evidence type="ECO:0000256" key="2">
    <source>
        <dbReference type="ARBA" id="ARBA00011955"/>
    </source>
</evidence>
<keyword evidence="5 11" id="KW-0808">Transferase</keyword>
<proteinExistence type="inferred from homology"/>
<accession>A0ABW8SPR0</accession>
<dbReference type="InterPro" id="IPR024932">
    <property type="entry name" value="ApbE"/>
</dbReference>
<feature type="chain" id="PRO_5045006207" description="FAD:protein FMN transferase" evidence="12">
    <location>
        <begin position="28"/>
        <end position="345"/>
    </location>
</feature>
<evidence type="ECO:0000313" key="13">
    <source>
        <dbReference type="EMBL" id="MFL0197153.1"/>
    </source>
</evidence>
<evidence type="ECO:0000313" key="14">
    <source>
        <dbReference type="Proteomes" id="UP001623660"/>
    </source>
</evidence>
<keyword evidence="8 11" id="KW-0460">Magnesium</keyword>
<evidence type="ECO:0000256" key="1">
    <source>
        <dbReference type="ARBA" id="ARBA00001946"/>
    </source>
</evidence>
<comment type="catalytic activity">
    <reaction evidence="10 11 12">
        <text>L-threonyl-[protein] + FAD = FMN-L-threonyl-[protein] + AMP + H(+)</text>
        <dbReference type="Rhea" id="RHEA:36847"/>
        <dbReference type="Rhea" id="RHEA-COMP:11060"/>
        <dbReference type="Rhea" id="RHEA-COMP:11061"/>
        <dbReference type="ChEBI" id="CHEBI:15378"/>
        <dbReference type="ChEBI" id="CHEBI:30013"/>
        <dbReference type="ChEBI" id="CHEBI:57692"/>
        <dbReference type="ChEBI" id="CHEBI:74257"/>
        <dbReference type="ChEBI" id="CHEBI:456215"/>
        <dbReference type="EC" id="2.7.1.180"/>
    </reaction>
</comment>
<dbReference type="SUPFAM" id="SSF143631">
    <property type="entry name" value="ApbE-like"/>
    <property type="match status" value="1"/>
</dbReference>
<organism evidence="13 14">
    <name type="scientific">Candidatus Clostridium eludens</name>
    <dbReference type="NCBI Taxonomy" id="3381663"/>
    <lineage>
        <taxon>Bacteria</taxon>
        <taxon>Bacillati</taxon>
        <taxon>Bacillota</taxon>
        <taxon>Clostridia</taxon>
        <taxon>Eubacteriales</taxon>
        <taxon>Clostridiaceae</taxon>
        <taxon>Clostridium</taxon>
    </lineage>
</organism>
<dbReference type="GO" id="GO:0016740">
    <property type="term" value="F:transferase activity"/>
    <property type="evidence" value="ECO:0007669"/>
    <property type="project" value="UniProtKB-KW"/>
</dbReference>
<evidence type="ECO:0000256" key="5">
    <source>
        <dbReference type="ARBA" id="ARBA00022679"/>
    </source>
</evidence>
<keyword evidence="12" id="KW-0449">Lipoprotein</keyword>
<evidence type="ECO:0000256" key="8">
    <source>
        <dbReference type="ARBA" id="ARBA00022842"/>
    </source>
</evidence>
<evidence type="ECO:0000256" key="4">
    <source>
        <dbReference type="ARBA" id="ARBA00022630"/>
    </source>
</evidence>
<keyword evidence="12" id="KW-0472">Membrane</keyword>
<keyword evidence="6 11" id="KW-0479">Metal-binding</keyword>
<keyword evidence="12" id="KW-0997">Cell inner membrane</keyword>
<dbReference type="Gene3D" id="3.10.520.10">
    <property type="entry name" value="ApbE-like domains"/>
    <property type="match status" value="1"/>
</dbReference>
<dbReference type="EC" id="2.7.1.180" evidence="2 11"/>
<comment type="function">
    <text evidence="12">Flavin transferase that catalyzes the transfer of the FMN moiety of FAD and its covalent binding to the hydroxyl group of a threonine residue in a target flavoprotein.</text>
</comment>